<protein>
    <submittedName>
        <fullName evidence="3">Uncharacterized protein</fullName>
    </submittedName>
</protein>
<gene>
    <name evidence="3" type="ORF">D4A92_16680</name>
</gene>
<dbReference type="RefSeq" id="WP_203015842.1">
    <property type="nucleotide sequence ID" value="NZ_CP032405.1"/>
</dbReference>
<keyword evidence="2" id="KW-0472">Membrane</keyword>
<feature type="region of interest" description="Disordered" evidence="1">
    <location>
        <begin position="1"/>
        <end position="41"/>
    </location>
</feature>
<evidence type="ECO:0000256" key="2">
    <source>
        <dbReference type="SAM" id="Phobius"/>
    </source>
</evidence>
<sequence>MALGEGSARWDDVGNGPLPPDRSDETAMHQSQVEHEGLGAGQTNSGWGPLLAFAAVMAVPFALVAWLMS</sequence>
<dbReference type="EMBL" id="CP032405">
    <property type="protein sequence ID" value="QRF52956.1"/>
    <property type="molecule type" value="Genomic_DNA"/>
</dbReference>
<evidence type="ECO:0000313" key="4">
    <source>
        <dbReference type="Proteomes" id="UP000596351"/>
    </source>
</evidence>
<feature type="compositionally biased region" description="Basic and acidic residues" evidence="1">
    <location>
        <begin position="21"/>
        <end position="37"/>
    </location>
</feature>
<proteinExistence type="predicted"/>
<reference evidence="3 4" key="1">
    <citation type="submission" date="2018-09" db="EMBL/GenBank/DDBJ databases">
        <title>Rhizobium sp. MAE2-X.</title>
        <authorList>
            <person name="Lee Y."/>
            <person name="Jeon C.O."/>
        </authorList>
    </citation>
    <scope>NUCLEOTIDE SEQUENCE [LARGE SCALE GENOMIC DNA]</scope>
    <source>
        <strain evidence="3 4">MAE2-X</strain>
    </source>
</reference>
<organism evidence="3 4">
    <name type="scientific">Rhizobium rosettiformans</name>
    <dbReference type="NCBI Taxonomy" id="1368430"/>
    <lineage>
        <taxon>Bacteria</taxon>
        <taxon>Pseudomonadati</taxon>
        <taxon>Pseudomonadota</taxon>
        <taxon>Alphaproteobacteria</taxon>
        <taxon>Hyphomicrobiales</taxon>
        <taxon>Rhizobiaceae</taxon>
        <taxon>Rhizobium/Agrobacterium group</taxon>
        <taxon>Rhizobium</taxon>
    </lineage>
</organism>
<accession>A0ABX7F0S8</accession>
<evidence type="ECO:0000313" key="3">
    <source>
        <dbReference type="EMBL" id="QRF52956.1"/>
    </source>
</evidence>
<keyword evidence="2" id="KW-1133">Transmembrane helix</keyword>
<feature type="transmembrane region" description="Helical" evidence="2">
    <location>
        <begin position="47"/>
        <end position="68"/>
    </location>
</feature>
<dbReference type="Proteomes" id="UP000596351">
    <property type="component" value="Chromosome"/>
</dbReference>
<evidence type="ECO:0000256" key="1">
    <source>
        <dbReference type="SAM" id="MobiDB-lite"/>
    </source>
</evidence>
<keyword evidence="2" id="KW-0812">Transmembrane</keyword>
<name>A0ABX7F0S8_9HYPH</name>
<keyword evidence="4" id="KW-1185">Reference proteome</keyword>